<feature type="non-terminal residue" evidence="6">
    <location>
        <position position="1"/>
    </location>
</feature>
<keyword evidence="7" id="KW-1185">Reference proteome</keyword>
<dbReference type="GO" id="GO:0008486">
    <property type="term" value="F:diphosphoinositol-polyphosphate diphosphatase activity"/>
    <property type="evidence" value="ECO:0007669"/>
    <property type="project" value="TreeGrafter"/>
</dbReference>
<dbReference type="GO" id="GO:0034431">
    <property type="term" value="F:bis(5'-adenosyl)-hexaphosphatase activity"/>
    <property type="evidence" value="ECO:0007669"/>
    <property type="project" value="TreeGrafter"/>
</dbReference>
<dbReference type="InterPro" id="IPR000086">
    <property type="entry name" value="NUDIX_hydrolase_dom"/>
</dbReference>
<evidence type="ECO:0000256" key="3">
    <source>
        <dbReference type="ARBA" id="ARBA00022801"/>
    </source>
</evidence>
<dbReference type="OrthoDB" id="2011998at2759"/>
<protein>
    <submittedName>
        <fullName evidence="6">NUDIX hydrolase domain-like protein</fullName>
    </submittedName>
</protein>
<evidence type="ECO:0000259" key="5">
    <source>
        <dbReference type="PROSITE" id="PS51462"/>
    </source>
</evidence>
<dbReference type="PANTHER" id="PTHR12629">
    <property type="entry name" value="DIPHOSPHOINOSITOL POLYPHOSPHATE PHOSPHOHYDROLASE"/>
    <property type="match status" value="1"/>
</dbReference>
<feature type="domain" description="Nudix hydrolase" evidence="5">
    <location>
        <begin position="1"/>
        <end position="103"/>
    </location>
</feature>
<dbReference type="SUPFAM" id="SSF55811">
    <property type="entry name" value="Nudix"/>
    <property type="match status" value="1"/>
</dbReference>
<name>A0A4P9YVB0_9FUNG</name>
<keyword evidence="2" id="KW-0479">Metal-binding</keyword>
<dbReference type="PROSITE" id="PS51462">
    <property type="entry name" value="NUDIX"/>
    <property type="match status" value="1"/>
</dbReference>
<dbReference type="GO" id="GO:1901911">
    <property type="term" value="P:adenosine 5'-(hexahydrogen pentaphosphate) catabolic process"/>
    <property type="evidence" value="ECO:0007669"/>
    <property type="project" value="TreeGrafter"/>
</dbReference>
<evidence type="ECO:0000313" key="6">
    <source>
        <dbReference type="EMBL" id="RKP23161.1"/>
    </source>
</evidence>
<evidence type="ECO:0000313" key="7">
    <source>
        <dbReference type="Proteomes" id="UP000278143"/>
    </source>
</evidence>
<dbReference type="GO" id="GO:0005737">
    <property type="term" value="C:cytoplasm"/>
    <property type="evidence" value="ECO:0007669"/>
    <property type="project" value="TreeGrafter"/>
</dbReference>
<evidence type="ECO:0000256" key="2">
    <source>
        <dbReference type="ARBA" id="ARBA00022723"/>
    </source>
</evidence>
<dbReference type="GO" id="GO:0071543">
    <property type="term" value="P:diphosphoinositol polyphosphate metabolic process"/>
    <property type="evidence" value="ECO:0007669"/>
    <property type="project" value="TreeGrafter"/>
</dbReference>
<evidence type="ECO:0000256" key="4">
    <source>
        <dbReference type="ARBA" id="ARBA00022842"/>
    </source>
</evidence>
<comment type="cofactor">
    <cofactor evidence="1">
        <name>Mg(2+)</name>
        <dbReference type="ChEBI" id="CHEBI:18420"/>
    </cofactor>
</comment>
<dbReference type="Pfam" id="PF00293">
    <property type="entry name" value="NUDIX"/>
    <property type="match status" value="1"/>
</dbReference>
<dbReference type="CDD" id="cd04666">
    <property type="entry name" value="NUDIX_DIPP2_like_Nudt4"/>
    <property type="match status" value="1"/>
</dbReference>
<dbReference type="AlphaFoldDB" id="A0A4P9YVB0"/>
<dbReference type="GO" id="GO:1901909">
    <property type="term" value="P:diadenosine hexaphosphate catabolic process"/>
    <property type="evidence" value="ECO:0007669"/>
    <property type="project" value="TreeGrafter"/>
</dbReference>
<dbReference type="GO" id="GO:0034432">
    <property type="term" value="F:bis(5'-adenosyl)-pentaphosphatase activity"/>
    <property type="evidence" value="ECO:0007669"/>
    <property type="project" value="TreeGrafter"/>
</dbReference>
<proteinExistence type="predicted"/>
<dbReference type="Gene3D" id="3.90.79.10">
    <property type="entry name" value="Nucleoside Triphosphate Pyrophosphohydrolase"/>
    <property type="match status" value="1"/>
</dbReference>
<reference evidence="7" key="1">
    <citation type="journal article" date="2018" name="Nat. Microbiol.">
        <title>Leveraging single-cell genomics to expand the fungal tree of life.</title>
        <authorList>
            <person name="Ahrendt S.R."/>
            <person name="Quandt C.A."/>
            <person name="Ciobanu D."/>
            <person name="Clum A."/>
            <person name="Salamov A."/>
            <person name="Andreopoulos B."/>
            <person name="Cheng J.F."/>
            <person name="Woyke T."/>
            <person name="Pelin A."/>
            <person name="Henrissat B."/>
            <person name="Reynolds N.K."/>
            <person name="Benny G.L."/>
            <person name="Smith M.E."/>
            <person name="James T.Y."/>
            <person name="Grigoriev I.V."/>
        </authorList>
    </citation>
    <scope>NUCLEOTIDE SEQUENCE [LARGE SCALE GENOMIC DNA]</scope>
    <source>
        <strain evidence="7">Benny S71-1</strain>
    </source>
</reference>
<dbReference type="InterPro" id="IPR015797">
    <property type="entry name" value="NUDIX_hydrolase-like_dom_sf"/>
</dbReference>
<feature type="non-terminal residue" evidence="6">
    <location>
        <position position="103"/>
    </location>
</feature>
<gene>
    <name evidence="6" type="ORF">SYNPS1DRAFT_1874</name>
</gene>
<dbReference type="GO" id="GO:1901907">
    <property type="term" value="P:diadenosine pentaphosphate catabolic process"/>
    <property type="evidence" value="ECO:0007669"/>
    <property type="project" value="TreeGrafter"/>
</dbReference>
<dbReference type="Proteomes" id="UP000278143">
    <property type="component" value="Unassembled WGS sequence"/>
</dbReference>
<sequence>VAVCIPIDVETKQIMLVSSRSTPDQWILPKGGWESDETKERSAEREAWEEAGVVGEIVREIGIWNTFSKKRPDKAKLQFTVYELQVRQCHDVWPEQSFRRRQW</sequence>
<evidence type="ECO:0000256" key="1">
    <source>
        <dbReference type="ARBA" id="ARBA00001946"/>
    </source>
</evidence>
<dbReference type="GO" id="GO:0000298">
    <property type="term" value="F:endopolyphosphatase activity"/>
    <property type="evidence" value="ECO:0007669"/>
    <property type="project" value="TreeGrafter"/>
</dbReference>
<dbReference type="GO" id="GO:0005634">
    <property type="term" value="C:nucleus"/>
    <property type="evidence" value="ECO:0007669"/>
    <property type="project" value="TreeGrafter"/>
</dbReference>
<organism evidence="6 7">
    <name type="scientific">Syncephalis pseudoplumigaleata</name>
    <dbReference type="NCBI Taxonomy" id="1712513"/>
    <lineage>
        <taxon>Eukaryota</taxon>
        <taxon>Fungi</taxon>
        <taxon>Fungi incertae sedis</taxon>
        <taxon>Zoopagomycota</taxon>
        <taxon>Zoopagomycotina</taxon>
        <taxon>Zoopagomycetes</taxon>
        <taxon>Zoopagales</taxon>
        <taxon>Piptocephalidaceae</taxon>
        <taxon>Syncephalis</taxon>
    </lineage>
</organism>
<keyword evidence="3 6" id="KW-0378">Hydrolase</keyword>
<dbReference type="PANTHER" id="PTHR12629:SF0">
    <property type="entry name" value="DIPHOSPHOINOSITOL-POLYPHOSPHATE DIPHOSPHATASE"/>
    <property type="match status" value="1"/>
</dbReference>
<accession>A0A4P9YVB0</accession>
<dbReference type="InterPro" id="IPR047198">
    <property type="entry name" value="DDP-like_NUDIX"/>
</dbReference>
<dbReference type="GO" id="GO:0046872">
    <property type="term" value="F:metal ion binding"/>
    <property type="evidence" value="ECO:0007669"/>
    <property type="project" value="UniProtKB-KW"/>
</dbReference>
<keyword evidence="4" id="KW-0460">Magnesium</keyword>
<dbReference type="EMBL" id="KZ991256">
    <property type="protein sequence ID" value="RKP23161.1"/>
    <property type="molecule type" value="Genomic_DNA"/>
</dbReference>